<feature type="transmembrane region" description="Helical" evidence="2">
    <location>
        <begin position="382"/>
        <end position="403"/>
    </location>
</feature>
<dbReference type="InterPro" id="IPR005182">
    <property type="entry name" value="YdbS-like_PH"/>
</dbReference>
<dbReference type="Pfam" id="PF03703">
    <property type="entry name" value="bPH_2"/>
    <property type="match status" value="2"/>
</dbReference>
<dbReference type="EMBL" id="BSPO01000003">
    <property type="protein sequence ID" value="GLS84096.1"/>
    <property type="molecule type" value="Genomic_DNA"/>
</dbReference>
<evidence type="ECO:0000313" key="5">
    <source>
        <dbReference type="Proteomes" id="UP001157439"/>
    </source>
</evidence>
<keyword evidence="2" id="KW-0472">Membrane</keyword>
<keyword evidence="2" id="KW-0812">Transmembrane</keyword>
<feature type="transmembrane region" description="Helical" evidence="2">
    <location>
        <begin position="205"/>
        <end position="228"/>
    </location>
</feature>
<proteinExistence type="predicted"/>
<keyword evidence="5" id="KW-1185">Reference proteome</keyword>
<evidence type="ECO:0000256" key="1">
    <source>
        <dbReference type="SAM" id="MobiDB-lite"/>
    </source>
</evidence>
<dbReference type="PIRSF" id="PIRSF026631">
    <property type="entry name" value="UCP026631"/>
    <property type="match status" value="1"/>
</dbReference>
<feature type="transmembrane region" description="Helical" evidence="2">
    <location>
        <begin position="409"/>
        <end position="429"/>
    </location>
</feature>
<feature type="transmembrane region" description="Helical" evidence="2">
    <location>
        <begin position="248"/>
        <end position="276"/>
    </location>
</feature>
<dbReference type="RefSeq" id="WP_095498418.1">
    <property type="nucleotide sequence ID" value="NZ_BSPO01000003.1"/>
</dbReference>
<dbReference type="PANTHER" id="PTHR34473:SF2">
    <property type="entry name" value="UPF0699 TRANSMEMBRANE PROTEIN YDBT"/>
    <property type="match status" value="1"/>
</dbReference>
<feature type="domain" description="YdbS-like PH" evidence="3">
    <location>
        <begin position="73"/>
        <end position="151"/>
    </location>
</feature>
<dbReference type="AlphaFoldDB" id="A0AA37WZS2"/>
<sequence>MVDDMANKGWQRISLVGVIYYVVRILQVLLSNILYLIPALYISSDKISQRPELLQTIVMVTFALIGLFALLNYYFFQYRLTTQQLEIRSGVFSKKRIDLPFERIQNIEVCEPLYYRPLNYCYLQFDTAGSSAQEAKIVAISLTKATALKAKILAYNEAQRTDESDQETPESGQSEELSAPLEKETTMNLRNIDDLVLHGLSSNRAWIILAGLAPFIDNVGEAVAQFMLRNGINVEQYFAFEGMTWWQIGLTLITVTFTTIFIMSLISVIGSVIVYYNFELSKQGDRYIRRCGLFTVTEVSMRLSRLQVIVRQQDWLDVLFRRSNLRFEQSNANTRVKPGASLTNKILVPSVTIEEAQNLVADAYPTNRLFDIPFQRISPRYLLRNMGLFALPPYLLLIGLFIYHQDTTATLYATAAIVVLVMLMVLRYLRWGYATDDNFIYIRKGCLGVDHYCFARHKMQQLSVRQTPLTKRHQLCSLKLVLASGSYTIPYISEQEAYKLANDSLYRLEKWKASWM</sequence>
<accession>A0AA37WZS2</accession>
<dbReference type="PANTHER" id="PTHR34473">
    <property type="entry name" value="UPF0699 TRANSMEMBRANE PROTEIN YDBS"/>
    <property type="match status" value="1"/>
</dbReference>
<comment type="caution">
    <text evidence="4">The sequence shown here is derived from an EMBL/GenBank/DDBJ whole genome shotgun (WGS) entry which is preliminary data.</text>
</comment>
<organism evidence="4 5">
    <name type="scientific">Paraferrimonas haliotis</name>
    <dbReference type="NCBI Taxonomy" id="2013866"/>
    <lineage>
        <taxon>Bacteria</taxon>
        <taxon>Pseudomonadati</taxon>
        <taxon>Pseudomonadota</taxon>
        <taxon>Gammaproteobacteria</taxon>
        <taxon>Alteromonadales</taxon>
        <taxon>Ferrimonadaceae</taxon>
        <taxon>Paraferrimonas</taxon>
    </lineage>
</organism>
<feature type="domain" description="YdbS-like PH" evidence="3">
    <location>
        <begin position="428"/>
        <end position="502"/>
    </location>
</feature>
<feature type="transmembrane region" description="Helical" evidence="2">
    <location>
        <begin position="53"/>
        <end position="76"/>
    </location>
</feature>
<feature type="transmembrane region" description="Helical" evidence="2">
    <location>
        <begin position="21"/>
        <end position="41"/>
    </location>
</feature>
<dbReference type="Proteomes" id="UP001157439">
    <property type="component" value="Unassembled WGS sequence"/>
</dbReference>
<evidence type="ECO:0000259" key="3">
    <source>
        <dbReference type="Pfam" id="PF03703"/>
    </source>
</evidence>
<evidence type="ECO:0000256" key="2">
    <source>
        <dbReference type="SAM" id="Phobius"/>
    </source>
</evidence>
<protein>
    <submittedName>
        <fullName evidence="4">Membrane protein</fullName>
    </submittedName>
</protein>
<feature type="region of interest" description="Disordered" evidence="1">
    <location>
        <begin position="159"/>
        <end position="180"/>
    </location>
</feature>
<gene>
    <name evidence="4" type="ORF">GCM10007894_20730</name>
</gene>
<evidence type="ECO:0000313" key="4">
    <source>
        <dbReference type="EMBL" id="GLS84096.1"/>
    </source>
</evidence>
<reference evidence="4 5" key="1">
    <citation type="journal article" date="2014" name="Int. J. Syst. Evol. Microbiol.">
        <title>Complete genome sequence of Corynebacterium casei LMG S-19264T (=DSM 44701T), isolated from a smear-ripened cheese.</title>
        <authorList>
            <consortium name="US DOE Joint Genome Institute (JGI-PGF)"/>
            <person name="Walter F."/>
            <person name="Albersmeier A."/>
            <person name="Kalinowski J."/>
            <person name="Ruckert C."/>
        </authorList>
    </citation>
    <scope>NUCLEOTIDE SEQUENCE [LARGE SCALE GENOMIC DNA]</scope>
    <source>
        <strain evidence="4 5">NBRC 112785</strain>
    </source>
</reference>
<keyword evidence="2" id="KW-1133">Transmembrane helix</keyword>
<dbReference type="InterPro" id="IPR014529">
    <property type="entry name" value="UCP026631"/>
</dbReference>
<name>A0AA37WZS2_9GAMM</name>